<keyword evidence="3" id="KW-1133">Transmembrane helix</keyword>
<comment type="catalytic activity">
    <reaction evidence="2">
        <text>2 GTP = 3',3'-c-di-GMP + 2 diphosphate</text>
        <dbReference type="Rhea" id="RHEA:24898"/>
        <dbReference type="ChEBI" id="CHEBI:33019"/>
        <dbReference type="ChEBI" id="CHEBI:37565"/>
        <dbReference type="ChEBI" id="CHEBI:58805"/>
        <dbReference type="EC" id="2.7.7.65"/>
    </reaction>
</comment>
<dbReference type="PANTHER" id="PTHR45138">
    <property type="entry name" value="REGULATORY COMPONENTS OF SENSORY TRANSDUCTION SYSTEM"/>
    <property type="match status" value="1"/>
</dbReference>
<dbReference type="InterPro" id="IPR050469">
    <property type="entry name" value="Diguanylate_Cyclase"/>
</dbReference>
<organism evidence="5 6">
    <name type="scientific">Denitrovibrio acetiphilus (strain DSM 12809 / NBRC 114555 / N2460)</name>
    <dbReference type="NCBI Taxonomy" id="522772"/>
    <lineage>
        <taxon>Bacteria</taxon>
        <taxon>Pseudomonadati</taxon>
        <taxon>Deferribacterota</taxon>
        <taxon>Deferribacteres</taxon>
        <taxon>Deferribacterales</taxon>
        <taxon>Geovibrionaceae</taxon>
        <taxon>Denitrovibrio</taxon>
    </lineage>
</organism>
<evidence type="ECO:0000256" key="2">
    <source>
        <dbReference type="ARBA" id="ARBA00034247"/>
    </source>
</evidence>
<dbReference type="EMBL" id="CP001968">
    <property type="protein sequence ID" value="ADD69567.1"/>
    <property type="molecule type" value="Genomic_DNA"/>
</dbReference>
<dbReference type="InParanoid" id="D4H5X6"/>
<feature type="transmembrane region" description="Helical" evidence="3">
    <location>
        <begin position="20"/>
        <end position="39"/>
    </location>
</feature>
<dbReference type="CDD" id="cd01949">
    <property type="entry name" value="GGDEF"/>
    <property type="match status" value="1"/>
</dbReference>
<evidence type="ECO:0000256" key="1">
    <source>
        <dbReference type="ARBA" id="ARBA00012528"/>
    </source>
</evidence>
<keyword evidence="3" id="KW-0472">Membrane</keyword>
<dbReference type="RefSeq" id="WP_013012057.1">
    <property type="nucleotide sequence ID" value="NC_013943.1"/>
</dbReference>
<dbReference type="NCBIfam" id="TIGR00254">
    <property type="entry name" value="GGDEF"/>
    <property type="match status" value="1"/>
</dbReference>
<dbReference type="EC" id="2.7.7.65" evidence="1"/>
<feature type="transmembrane region" description="Helical" evidence="3">
    <location>
        <begin position="62"/>
        <end position="82"/>
    </location>
</feature>
<accession>D4H5X6</accession>
<keyword evidence="3" id="KW-0812">Transmembrane</keyword>
<protein>
    <recommendedName>
        <fullName evidence="1">diguanylate cyclase</fullName>
        <ecNumber evidence="1">2.7.7.65</ecNumber>
    </recommendedName>
</protein>
<dbReference type="SMART" id="SM00267">
    <property type="entry name" value="GGDEF"/>
    <property type="match status" value="1"/>
</dbReference>
<dbReference type="PROSITE" id="PS50887">
    <property type="entry name" value="GGDEF"/>
    <property type="match status" value="1"/>
</dbReference>
<evidence type="ECO:0000313" key="5">
    <source>
        <dbReference type="EMBL" id="ADD69567.1"/>
    </source>
</evidence>
<dbReference type="GO" id="GO:0052621">
    <property type="term" value="F:diguanylate cyclase activity"/>
    <property type="evidence" value="ECO:0007669"/>
    <property type="project" value="UniProtKB-EC"/>
</dbReference>
<dbReference type="HOGENOM" id="CLU_000445_11_16_0"/>
<dbReference type="InterPro" id="IPR043128">
    <property type="entry name" value="Rev_trsase/Diguanyl_cyclase"/>
</dbReference>
<feature type="domain" description="GGDEF" evidence="4">
    <location>
        <begin position="126"/>
        <end position="262"/>
    </location>
</feature>
<dbReference type="InterPro" id="IPR029787">
    <property type="entry name" value="Nucleotide_cyclase"/>
</dbReference>
<dbReference type="Gene3D" id="3.30.70.270">
    <property type="match status" value="1"/>
</dbReference>
<name>D4H5X6_DENA2</name>
<evidence type="ECO:0000259" key="4">
    <source>
        <dbReference type="PROSITE" id="PS50887"/>
    </source>
</evidence>
<dbReference type="STRING" id="522772.Dacet_2816"/>
<dbReference type="OrthoDB" id="9805474at2"/>
<dbReference type="PaxDb" id="522772-Dacet_2816"/>
<keyword evidence="6" id="KW-1185">Reference proteome</keyword>
<dbReference type="SUPFAM" id="SSF55073">
    <property type="entry name" value="Nucleotide cyclase"/>
    <property type="match status" value="1"/>
</dbReference>
<dbReference type="Pfam" id="PF00990">
    <property type="entry name" value="GGDEF"/>
    <property type="match status" value="1"/>
</dbReference>
<evidence type="ECO:0000256" key="3">
    <source>
        <dbReference type="SAM" id="Phobius"/>
    </source>
</evidence>
<dbReference type="FunFam" id="3.30.70.270:FF:000001">
    <property type="entry name" value="Diguanylate cyclase domain protein"/>
    <property type="match status" value="1"/>
</dbReference>
<dbReference type="Proteomes" id="UP000002012">
    <property type="component" value="Chromosome"/>
</dbReference>
<reference evidence="5 6" key="1">
    <citation type="journal article" date="2010" name="Stand. Genomic Sci.">
        <title>Complete genome sequence of Denitrovibrio acetiphilus type strain (N2460).</title>
        <authorList>
            <person name="Kiss H."/>
            <person name="Lang E."/>
            <person name="Lapidus A."/>
            <person name="Copeland A."/>
            <person name="Nolan M."/>
            <person name="Glavina Del Rio T."/>
            <person name="Chen F."/>
            <person name="Lucas S."/>
            <person name="Tice H."/>
            <person name="Cheng J.F."/>
            <person name="Han C."/>
            <person name="Goodwin L."/>
            <person name="Pitluck S."/>
            <person name="Liolios K."/>
            <person name="Pati A."/>
            <person name="Ivanova N."/>
            <person name="Mavromatis K."/>
            <person name="Chen A."/>
            <person name="Palaniappan K."/>
            <person name="Land M."/>
            <person name="Hauser L."/>
            <person name="Chang Y.J."/>
            <person name="Jeffries C.D."/>
            <person name="Detter J.C."/>
            <person name="Brettin T."/>
            <person name="Spring S."/>
            <person name="Rohde M."/>
            <person name="Goker M."/>
            <person name="Woyke T."/>
            <person name="Bristow J."/>
            <person name="Eisen J.A."/>
            <person name="Markowitz V."/>
            <person name="Hugenholtz P."/>
            <person name="Kyrpides N.C."/>
            <person name="Klenk H.P."/>
        </authorList>
    </citation>
    <scope>NUCLEOTIDE SEQUENCE [LARGE SCALE GENOMIC DNA]</scope>
    <source>
        <strain evidence="6">DSM 12809 / NBRC 114555 / N2460</strain>
    </source>
</reference>
<proteinExistence type="predicted"/>
<dbReference type="PANTHER" id="PTHR45138:SF9">
    <property type="entry name" value="DIGUANYLATE CYCLASE DGCM-RELATED"/>
    <property type="match status" value="1"/>
</dbReference>
<dbReference type="KEGG" id="dap:Dacet_2816"/>
<sequence length="275" mass="31209">MTDELSKSTLNLVRSMKKALVRDSILALAAGAVLFWVAVKIDALNVIHRIGYKYQFYQTDKIINFLLTAFLIYSVFSLVRFFEMVRFFRVMLKISRYDYLTRIYNRRSLIELLEMEFLRNRRSSEGHFSFILFDIDDFKNINDIYGHGQGDTVLKGVGKTLASSVRKSDITGRFGGDEFAVILPYTTLDNAVTVAEKIKEKITSLRFSKNSKESIGITLSMGVIEVDSESKIDTFEKVIAEADKFLYCAKKRGKNTICSCPTATISQCETCCSSA</sequence>
<gene>
    <name evidence="5" type="ordered locus">Dacet_2816</name>
</gene>
<dbReference type="AlphaFoldDB" id="D4H5X6"/>
<dbReference type="eggNOG" id="COG3706">
    <property type="taxonomic scope" value="Bacteria"/>
</dbReference>
<dbReference type="InterPro" id="IPR000160">
    <property type="entry name" value="GGDEF_dom"/>
</dbReference>
<evidence type="ECO:0000313" key="6">
    <source>
        <dbReference type="Proteomes" id="UP000002012"/>
    </source>
</evidence>